<reference evidence="1 2" key="1">
    <citation type="submission" date="2022-09" db="EMBL/GenBank/DDBJ databases">
        <title>Xylan utilization by haloarchaea-nanohaloarchaea associations.</title>
        <authorList>
            <person name="Yakimov M."/>
        </authorList>
    </citation>
    <scope>NUCLEOTIDE SEQUENCE [LARGE SCALE GENOMIC DNA]</scope>
    <source>
        <strain evidence="1 2">SVXNc</strain>
    </source>
</reference>
<proteinExistence type="predicted"/>
<dbReference type="EMBL" id="CP104395">
    <property type="protein sequence ID" value="WEL19647.1"/>
    <property type="molecule type" value="Genomic_DNA"/>
</dbReference>
<sequence length="150" mass="16706">MCEEKYDEGEISDADIRVSRILHTLSEEYGSLQDSEIKKIFDMENVTVIATAEGDGAKVVGRQGEIVKKIADRIDNSIRVVEAAQDDMEVIKGLLSPAEVESINTVFAPEGQSKKIVVSEEYEGKINLSIEEFEEIIDEITGTNYKLSFE</sequence>
<dbReference type="GeneID" id="90590071"/>
<name>A0ABY8CEN2_9ARCH</name>
<dbReference type="Proteomes" id="UP001218034">
    <property type="component" value="Chromosome"/>
</dbReference>
<evidence type="ECO:0000313" key="1">
    <source>
        <dbReference type="EMBL" id="WEL19647.1"/>
    </source>
</evidence>
<dbReference type="RefSeq" id="WP_347721484.1">
    <property type="nucleotide sequence ID" value="NZ_CP104395.1"/>
</dbReference>
<organism evidence="1 2">
    <name type="scientific">Candidatus Nanohalococcus occultus</name>
    <dbReference type="NCBI Taxonomy" id="2978047"/>
    <lineage>
        <taxon>Archaea</taxon>
        <taxon>Candidatus Nanohalarchaeota</taxon>
        <taxon>Candidatus Nanohalarchaeota incertae sedis</taxon>
        <taxon>Candidatus Nanohalococcus</taxon>
    </lineage>
</organism>
<keyword evidence="2" id="KW-1185">Reference proteome</keyword>
<keyword evidence="1" id="KW-0251">Elongation factor</keyword>
<dbReference type="GO" id="GO:0003746">
    <property type="term" value="F:translation elongation factor activity"/>
    <property type="evidence" value="ECO:0007669"/>
    <property type="project" value="UniProtKB-KW"/>
</dbReference>
<gene>
    <name evidence="1" type="primary">nusA2</name>
    <name evidence="1" type="ORF">SVXNc_0633</name>
</gene>
<keyword evidence="1" id="KW-0648">Protein biosynthesis</keyword>
<protein>
    <submittedName>
        <fullName evidence="1">Transcription elongation factor</fullName>
    </submittedName>
</protein>
<evidence type="ECO:0000313" key="2">
    <source>
        <dbReference type="Proteomes" id="UP001218034"/>
    </source>
</evidence>
<accession>A0ABY8CEN2</accession>